<dbReference type="GO" id="GO:0055085">
    <property type="term" value="P:transmembrane transport"/>
    <property type="evidence" value="ECO:0007669"/>
    <property type="project" value="InterPro"/>
</dbReference>
<dbReference type="FunFam" id="1.50.40.10:FF:000016">
    <property type="entry name" value="Solute carrier family 25 member 23"/>
    <property type="match status" value="1"/>
</dbReference>
<organism evidence="14">
    <name type="scientific">Arcella intermedia</name>
    <dbReference type="NCBI Taxonomy" id="1963864"/>
    <lineage>
        <taxon>Eukaryota</taxon>
        <taxon>Amoebozoa</taxon>
        <taxon>Tubulinea</taxon>
        <taxon>Elardia</taxon>
        <taxon>Arcellinida</taxon>
        <taxon>Sphaerothecina</taxon>
        <taxon>Arcellidae</taxon>
        <taxon>Arcella</taxon>
    </lineage>
</organism>
<evidence type="ECO:0000256" key="12">
    <source>
        <dbReference type="PROSITE-ProRule" id="PRU00282"/>
    </source>
</evidence>
<comment type="subcellular location">
    <subcellularLocation>
        <location evidence="1">Mitochondrion inner membrane</location>
        <topology evidence="1">Multi-pass membrane protein</topology>
    </subcellularLocation>
</comment>
<evidence type="ECO:0000256" key="10">
    <source>
        <dbReference type="ARBA" id="ARBA00023128"/>
    </source>
</evidence>
<evidence type="ECO:0000256" key="8">
    <source>
        <dbReference type="ARBA" id="ARBA00022837"/>
    </source>
</evidence>
<feature type="repeat" description="Solcar" evidence="12">
    <location>
        <begin position="69"/>
        <end position="154"/>
    </location>
</feature>
<feature type="repeat" description="Solcar" evidence="12">
    <location>
        <begin position="1"/>
        <end position="60"/>
    </location>
</feature>
<dbReference type="GO" id="GO:0005743">
    <property type="term" value="C:mitochondrial inner membrane"/>
    <property type="evidence" value="ECO:0007669"/>
    <property type="project" value="UniProtKB-SubCell"/>
</dbReference>
<dbReference type="Pfam" id="PF00153">
    <property type="entry name" value="Mito_carr"/>
    <property type="match status" value="3"/>
</dbReference>
<dbReference type="EMBL" id="GIBP01005736">
    <property type="protein sequence ID" value="NDV34705.1"/>
    <property type="molecule type" value="Transcribed_RNA"/>
</dbReference>
<dbReference type="PRINTS" id="PR00926">
    <property type="entry name" value="MITOCARRIER"/>
</dbReference>
<evidence type="ECO:0000313" key="14">
    <source>
        <dbReference type="EMBL" id="NDV34705.1"/>
    </source>
</evidence>
<keyword evidence="9" id="KW-1133">Transmembrane helix</keyword>
<reference evidence="14" key="1">
    <citation type="journal article" date="2020" name="J. Eukaryot. Microbiol.">
        <title>De novo Sequencing, Assembly and Annotation of the Transcriptome for the Free-Living Testate Amoeba Arcella intermedia.</title>
        <authorList>
            <person name="Ribeiro G.M."/>
            <person name="Porfirio-Sousa A.L."/>
            <person name="Maurer-Alcala X.X."/>
            <person name="Katz L.A."/>
            <person name="Lahr D.J.G."/>
        </authorList>
    </citation>
    <scope>NUCLEOTIDE SEQUENCE</scope>
</reference>
<keyword evidence="11 12" id="KW-0472">Membrane</keyword>
<dbReference type="InterPro" id="IPR023395">
    <property type="entry name" value="MCP_dom_sf"/>
</dbReference>
<accession>A0A6B2LCJ2</accession>
<evidence type="ECO:0000256" key="9">
    <source>
        <dbReference type="ARBA" id="ARBA00022989"/>
    </source>
</evidence>
<comment type="similarity">
    <text evidence="2 13">Belongs to the mitochondrial carrier (TC 2.A.29) family.</text>
</comment>
<feature type="repeat" description="Solcar" evidence="12">
    <location>
        <begin position="164"/>
        <end position="253"/>
    </location>
</feature>
<name>A0A6B2LCJ2_9EUKA</name>
<dbReference type="InterPro" id="IPR018108">
    <property type="entry name" value="MCP_transmembrane"/>
</dbReference>
<dbReference type="SUPFAM" id="SSF103506">
    <property type="entry name" value="Mitochondrial carrier"/>
    <property type="match status" value="1"/>
</dbReference>
<protein>
    <submittedName>
        <fullName evidence="14">Uncharacterized protein</fullName>
    </submittedName>
</protein>
<dbReference type="InterPro" id="IPR002067">
    <property type="entry name" value="MCP"/>
</dbReference>
<evidence type="ECO:0000256" key="3">
    <source>
        <dbReference type="ARBA" id="ARBA00022448"/>
    </source>
</evidence>
<keyword evidence="5" id="KW-0479">Metal-binding</keyword>
<evidence type="ECO:0000256" key="1">
    <source>
        <dbReference type="ARBA" id="ARBA00004448"/>
    </source>
</evidence>
<dbReference type="AlphaFoldDB" id="A0A6B2LCJ2"/>
<keyword evidence="4 12" id="KW-0812">Transmembrane</keyword>
<keyword evidence="3 13" id="KW-0813">Transport</keyword>
<evidence type="ECO:0000256" key="7">
    <source>
        <dbReference type="ARBA" id="ARBA00022792"/>
    </source>
</evidence>
<dbReference type="GO" id="GO:0046872">
    <property type="term" value="F:metal ion binding"/>
    <property type="evidence" value="ECO:0007669"/>
    <property type="project" value="UniProtKB-KW"/>
</dbReference>
<dbReference type="PROSITE" id="PS50920">
    <property type="entry name" value="SOLCAR"/>
    <property type="match status" value="3"/>
</dbReference>
<proteinExistence type="inferred from homology"/>
<dbReference type="Gene3D" id="1.50.40.10">
    <property type="entry name" value="Mitochondrial carrier domain"/>
    <property type="match status" value="1"/>
</dbReference>
<evidence type="ECO:0000256" key="5">
    <source>
        <dbReference type="ARBA" id="ARBA00022723"/>
    </source>
</evidence>
<keyword evidence="8" id="KW-0106">Calcium</keyword>
<evidence type="ECO:0000256" key="11">
    <source>
        <dbReference type="ARBA" id="ARBA00023136"/>
    </source>
</evidence>
<evidence type="ECO:0000256" key="4">
    <source>
        <dbReference type="ARBA" id="ARBA00022692"/>
    </source>
</evidence>
<evidence type="ECO:0000256" key="6">
    <source>
        <dbReference type="ARBA" id="ARBA00022737"/>
    </source>
</evidence>
<dbReference type="PANTHER" id="PTHR24089">
    <property type="entry name" value="SOLUTE CARRIER FAMILY 25"/>
    <property type="match status" value="1"/>
</dbReference>
<evidence type="ECO:0000256" key="2">
    <source>
        <dbReference type="ARBA" id="ARBA00006375"/>
    </source>
</evidence>
<evidence type="ECO:0000256" key="13">
    <source>
        <dbReference type="RuleBase" id="RU000488"/>
    </source>
</evidence>
<sequence length="264" mass="29465">MLQAGCAVGGHKVTSVRGVFRFIYDEGKFKAFYRGNGTNIIKIAPETAIKFWAYENMKLVLTHNHLQPLSIFDRFVAGAIAGLTAQFCIYPLEITKTRLAISKPGEYKGIAHCLSQIVAREGPWALYKGLLPALSGVVPYSGVDLTVYSLLRDLYDRHYPYNNPSAVTLLACGAISSSCGQLVAYPLVVIRTRMQVQGMEDRPVVYTGMLDCLKKIYASEGIRGFYRGILPNFMKAIPAISISYLVYEKTKRYLSELRSPFFFS</sequence>
<keyword evidence="7" id="KW-0999">Mitochondrion inner membrane</keyword>
<keyword evidence="6" id="KW-0677">Repeat</keyword>
<keyword evidence="10" id="KW-0496">Mitochondrion</keyword>